<dbReference type="RefSeq" id="WP_162656147.1">
    <property type="nucleotide sequence ID" value="NZ_LR593887.1"/>
</dbReference>
<feature type="domain" description="CobW C-terminal" evidence="8">
    <location>
        <begin position="256"/>
        <end position="373"/>
    </location>
</feature>
<accession>A0A6C2YHG6</accession>
<reference evidence="9" key="1">
    <citation type="submission" date="2019-04" db="EMBL/GenBank/DDBJ databases">
        <authorList>
            <consortium name="Science for Life Laboratories"/>
        </authorList>
    </citation>
    <scope>NUCLEOTIDE SEQUENCE</scope>
    <source>
        <strain evidence="9">MBLW1</strain>
    </source>
</reference>
<keyword evidence="3" id="KW-0143">Chaperone</keyword>
<evidence type="ECO:0000256" key="3">
    <source>
        <dbReference type="ARBA" id="ARBA00023186"/>
    </source>
</evidence>
<dbReference type="InParanoid" id="A0A6C2YHG6"/>
<dbReference type="GO" id="GO:0000166">
    <property type="term" value="F:nucleotide binding"/>
    <property type="evidence" value="ECO:0007669"/>
    <property type="project" value="UniProtKB-KW"/>
</dbReference>
<dbReference type="EMBL" id="LR586016">
    <property type="protein sequence ID" value="VIP00970.1"/>
    <property type="molecule type" value="Genomic_DNA"/>
</dbReference>
<dbReference type="PANTHER" id="PTHR43603:SF1">
    <property type="entry name" value="ZINC-REGULATED GTPASE METALLOPROTEIN ACTIVATOR 1"/>
    <property type="match status" value="1"/>
</dbReference>
<comment type="function">
    <text evidence="5">Zinc chaperone that directly transfers zinc cofactor to target proteins, thereby activating them. Zinc is transferred from the CXCC motif in the GTPase domain to the zinc binding site in target proteins in a process requiring GTP hydrolysis.</text>
</comment>
<dbReference type="Pfam" id="PF07683">
    <property type="entry name" value="CobW_C"/>
    <property type="match status" value="1"/>
</dbReference>
<comment type="similarity">
    <text evidence="4">Belongs to the SIMIBI class G3E GTPase family. ZNG1 subfamily.</text>
</comment>
<organism evidence="9">
    <name type="scientific">Tuwongella immobilis</name>
    <dbReference type="NCBI Taxonomy" id="692036"/>
    <lineage>
        <taxon>Bacteria</taxon>
        <taxon>Pseudomonadati</taxon>
        <taxon>Planctomycetota</taxon>
        <taxon>Planctomycetia</taxon>
        <taxon>Gemmatales</taxon>
        <taxon>Gemmataceae</taxon>
        <taxon>Tuwongella</taxon>
    </lineage>
</organism>
<protein>
    <recommendedName>
        <fullName evidence="8">CobW C-terminal domain-containing protein</fullName>
    </recommendedName>
</protein>
<dbReference type="CDD" id="cd03112">
    <property type="entry name" value="CobW-like"/>
    <property type="match status" value="1"/>
</dbReference>
<evidence type="ECO:0000313" key="10">
    <source>
        <dbReference type="Proteomes" id="UP000464378"/>
    </source>
</evidence>
<dbReference type="PANTHER" id="PTHR43603">
    <property type="entry name" value="COBW DOMAIN-CONTAINING PROTEIN DDB_G0274527"/>
    <property type="match status" value="1"/>
</dbReference>
<gene>
    <name evidence="9" type="ORF">GMBLW1_29900</name>
</gene>
<proteinExistence type="inferred from homology"/>
<dbReference type="NCBIfam" id="NF038288">
    <property type="entry name" value="chaper_GTP_ZigA"/>
    <property type="match status" value="1"/>
</dbReference>
<dbReference type="Pfam" id="PF02492">
    <property type="entry name" value="cobW"/>
    <property type="match status" value="1"/>
</dbReference>
<dbReference type="SUPFAM" id="SSF52540">
    <property type="entry name" value="P-loop containing nucleoside triphosphate hydrolases"/>
    <property type="match status" value="1"/>
</dbReference>
<dbReference type="GO" id="GO:0016787">
    <property type="term" value="F:hydrolase activity"/>
    <property type="evidence" value="ECO:0007669"/>
    <property type="project" value="UniProtKB-KW"/>
</dbReference>
<dbReference type="EMBL" id="LR593887">
    <property type="protein sequence ID" value="VTR97358.1"/>
    <property type="molecule type" value="Genomic_DNA"/>
</dbReference>
<dbReference type="InterPro" id="IPR003495">
    <property type="entry name" value="CobW/HypB/UreG_nucleotide-bd"/>
</dbReference>
<evidence type="ECO:0000256" key="5">
    <source>
        <dbReference type="ARBA" id="ARBA00045658"/>
    </source>
</evidence>
<evidence type="ECO:0000256" key="7">
    <source>
        <dbReference type="SAM" id="MobiDB-lite"/>
    </source>
</evidence>
<evidence type="ECO:0000313" key="9">
    <source>
        <dbReference type="EMBL" id="VIP00970.1"/>
    </source>
</evidence>
<sequence length="437" mass="48336">MGALPVTVLSGFLGAGKTTLLNHVLHNREGMRVAVIVNDMSEVNIDGALVKTGEASLSRTDEKLVEMQNGCICCTLREDLLQEITKLANEKRFDYLLIESTGVSEPLPVAETFTFEDENGQSLSQVARLDTMVTVVDGANFLADYQSVDDLLDRKLGINEADDRQVVDLLLDQVEFADVILLNKIDQLTPPQQDELEAILRSLNAHAKIIRTERSQVSLHEIINTGRFDFQRASQAPGWLAVLRGQELPETAEYGITSFVFRARKPFHPERLGAFLRDRALFGQVLRSKGFCWIANRLNWIGLWSQAGVLTELSPHAVWWSGVPQEEWPDDPETVANILAEFEGEYDDRRQELVFIGRHLDEAKLRAALEQCLLTDAEMAGGPESWMSFPDPLPKWPTPEEAMAAQAEAAAAAEAEAEAAEAAAAAEAEAADAAKRR</sequence>
<dbReference type="Proteomes" id="UP000464378">
    <property type="component" value="Chromosome"/>
</dbReference>
<feature type="region of interest" description="Disordered" evidence="7">
    <location>
        <begin position="384"/>
        <end position="437"/>
    </location>
</feature>
<dbReference type="SMART" id="SM00833">
    <property type="entry name" value="CobW_C"/>
    <property type="match status" value="1"/>
</dbReference>
<comment type="catalytic activity">
    <reaction evidence="6">
        <text>GTP + H2O = GDP + phosphate + H(+)</text>
        <dbReference type="Rhea" id="RHEA:19669"/>
        <dbReference type="ChEBI" id="CHEBI:15377"/>
        <dbReference type="ChEBI" id="CHEBI:15378"/>
        <dbReference type="ChEBI" id="CHEBI:37565"/>
        <dbReference type="ChEBI" id="CHEBI:43474"/>
        <dbReference type="ChEBI" id="CHEBI:58189"/>
    </reaction>
    <physiologicalReaction direction="left-to-right" evidence="6">
        <dbReference type="Rhea" id="RHEA:19670"/>
    </physiologicalReaction>
</comment>
<evidence type="ECO:0000259" key="8">
    <source>
        <dbReference type="SMART" id="SM00833"/>
    </source>
</evidence>
<dbReference type="InterPro" id="IPR027417">
    <property type="entry name" value="P-loop_NTPase"/>
</dbReference>
<evidence type="ECO:0000256" key="6">
    <source>
        <dbReference type="ARBA" id="ARBA00049117"/>
    </source>
</evidence>
<evidence type="ECO:0000256" key="1">
    <source>
        <dbReference type="ARBA" id="ARBA00022741"/>
    </source>
</evidence>
<dbReference type="InterPro" id="IPR047920">
    <property type="entry name" value="ZigA-like"/>
</dbReference>
<dbReference type="Gene3D" id="3.40.50.300">
    <property type="entry name" value="P-loop containing nucleotide triphosphate hydrolases"/>
    <property type="match status" value="1"/>
</dbReference>
<dbReference type="InterPro" id="IPR011629">
    <property type="entry name" value="CobW-like_C"/>
</dbReference>
<keyword evidence="2" id="KW-0378">Hydrolase</keyword>
<evidence type="ECO:0000256" key="2">
    <source>
        <dbReference type="ARBA" id="ARBA00022801"/>
    </source>
</evidence>
<evidence type="ECO:0000256" key="4">
    <source>
        <dbReference type="ARBA" id="ARBA00034320"/>
    </source>
</evidence>
<dbReference type="AlphaFoldDB" id="A0A6C2YHG6"/>
<dbReference type="InterPro" id="IPR051927">
    <property type="entry name" value="Zn_Chap_cDPG_Synth"/>
</dbReference>
<keyword evidence="1" id="KW-0547">Nucleotide-binding</keyword>
<dbReference type="InterPro" id="IPR036627">
    <property type="entry name" value="CobW-likC_sf"/>
</dbReference>
<dbReference type="Gene3D" id="3.30.1220.10">
    <property type="entry name" value="CobW-like, C-terminal domain"/>
    <property type="match status" value="1"/>
</dbReference>
<dbReference type="KEGG" id="tim:GMBLW1_29900"/>
<name>A0A6C2YHG6_9BACT</name>
<feature type="compositionally biased region" description="Low complexity" evidence="7">
    <location>
        <begin position="400"/>
        <end position="428"/>
    </location>
</feature>
<keyword evidence="10" id="KW-1185">Reference proteome</keyword>